<dbReference type="EMBL" id="UPTC01002201">
    <property type="protein sequence ID" value="VBB33180.1"/>
    <property type="molecule type" value="Genomic_DNA"/>
</dbReference>
<proteinExistence type="predicted"/>
<dbReference type="OrthoDB" id="5825484at2759"/>
<sequence length="123" mass="14278">MHYTAGIFDDTYVGCSHVWTTYSSDTAISFDDHGCIRMEQGYWLEKEDESVIQKNFFLGIGFGNDEIKSKGIINELGKQKELSSRMIAEQLLRLADNFEAEFQNVYKTTQPHRNKNGWRVSYH</sequence>
<protein>
    <submittedName>
        <fullName evidence="1">Uncharacterized protein</fullName>
    </submittedName>
</protein>
<evidence type="ECO:0000313" key="1">
    <source>
        <dbReference type="EMBL" id="VBB33180.1"/>
    </source>
</evidence>
<keyword evidence="2" id="KW-1185">Reference proteome</keyword>
<name>A0A498ST33_ACAVI</name>
<accession>A0A498ST33</accession>
<organism evidence="1 2">
    <name type="scientific">Acanthocheilonema viteae</name>
    <name type="common">Filarial nematode worm</name>
    <name type="synonym">Dipetalonema viteae</name>
    <dbReference type="NCBI Taxonomy" id="6277"/>
    <lineage>
        <taxon>Eukaryota</taxon>
        <taxon>Metazoa</taxon>
        <taxon>Ecdysozoa</taxon>
        <taxon>Nematoda</taxon>
        <taxon>Chromadorea</taxon>
        <taxon>Rhabditida</taxon>
        <taxon>Spirurina</taxon>
        <taxon>Spiruromorpha</taxon>
        <taxon>Filarioidea</taxon>
        <taxon>Onchocercidae</taxon>
        <taxon>Acanthocheilonema</taxon>
    </lineage>
</organism>
<gene>
    <name evidence="1" type="ORF">NAV_LOCUS7971</name>
</gene>
<reference evidence="1 2" key="1">
    <citation type="submission" date="2018-08" db="EMBL/GenBank/DDBJ databases">
        <authorList>
            <person name="Laetsch R D."/>
            <person name="Stevens L."/>
            <person name="Kumar S."/>
            <person name="Blaxter L. M."/>
        </authorList>
    </citation>
    <scope>NUCLEOTIDE SEQUENCE [LARGE SCALE GENOMIC DNA]</scope>
</reference>
<evidence type="ECO:0000313" key="2">
    <source>
        <dbReference type="Proteomes" id="UP000276991"/>
    </source>
</evidence>
<dbReference type="AlphaFoldDB" id="A0A498ST33"/>
<dbReference type="Proteomes" id="UP000276991">
    <property type="component" value="Unassembled WGS sequence"/>
</dbReference>